<keyword evidence="2" id="KW-0418">Kinase</keyword>
<name>A0A2D1AE70_9CAUD</name>
<dbReference type="Gene3D" id="3.40.50.1000">
    <property type="entry name" value="HAD superfamily/HAD-like"/>
    <property type="match status" value="1"/>
</dbReference>
<dbReference type="InterPro" id="IPR023214">
    <property type="entry name" value="HAD_sf"/>
</dbReference>
<dbReference type="GO" id="GO:0016301">
    <property type="term" value="F:kinase activity"/>
    <property type="evidence" value="ECO:0007669"/>
    <property type="project" value="UniProtKB-KW"/>
</dbReference>
<reference evidence="3" key="1">
    <citation type="submission" date="2017-08" db="EMBL/GenBank/DDBJ databases">
        <authorList>
            <person name="de Groot N.N."/>
        </authorList>
    </citation>
    <scope>NUCLEOTIDE SEQUENCE [LARGE SCALE GENOMIC DNA]</scope>
</reference>
<keyword evidence="3" id="KW-1185">Reference proteome</keyword>
<evidence type="ECO:0000313" key="3">
    <source>
        <dbReference type="Proteomes" id="UP000231419"/>
    </source>
</evidence>
<accession>A0A2D1AE70</accession>
<gene>
    <name evidence="2" type="ORF">SEA_TRINA_208</name>
</gene>
<dbReference type="InterPro" id="IPR056782">
    <property type="entry name" value="HAD_PNKP"/>
</dbReference>
<dbReference type="Pfam" id="PF25109">
    <property type="entry name" value="HAD_PNKP"/>
    <property type="match status" value="1"/>
</dbReference>
<dbReference type="EMBL" id="MF668286">
    <property type="protein sequence ID" value="ASZ74987.1"/>
    <property type="molecule type" value="Genomic_DNA"/>
</dbReference>
<protein>
    <submittedName>
        <fullName evidence="2">Polynucleotide kinase</fullName>
    </submittedName>
</protein>
<feature type="domain" description="Polynucleotide kinase PNKP phosphatase" evidence="1">
    <location>
        <begin position="87"/>
        <end position="223"/>
    </location>
</feature>
<evidence type="ECO:0000259" key="1">
    <source>
        <dbReference type="Pfam" id="PF25109"/>
    </source>
</evidence>
<dbReference type="SUPFAM" id="SSF56784">
    <property type="entry name" value="HAD-like"/>
    <property type="match status" value="1"/>
</dbReference>
<keyword evidence="2" id="KW-0808">Transferase</keyword>
<dbReference type="InterPro" id="IPR036412">
    <property type="entry name" value="HAD-like_sf"/>
</dbReference>
<proteinExistence type="predicted"/>
<dbReference type="Proteomes" id="UP000231419">
    <property type="component" value="Segment"/>
</dbReference>
<sequence>MKWFYKNKEITSQAAKYMEDTGQAKVNEAHSGATPEHLGGGDSAWGVMVPGPGNVWIENQLNSKVRLFDPTLGDIQLYDGHKPGRLSAVIVDLDGTVADHSQRQWNDYSDVINDKPIHNVVSAVRNEDEMGHEVIFMSGREDVCYIDTKLWIARTFGWPADSVNLFMRVAKDYRPDFIVKEELFQKHVHGKYNVLRCYDDRDQVVALWRYKGLTCFQTAYGAF</sequence>
<evidence type="ECO:0000313" key="2">
    <source>
        <dbReference type="EMBL" id="ASZ74987.1"/>
    </source>
</evidence>
<dbReference type="OrthoDB" id="5906at10239"/>
<organism evidence="2 3">
    <name type="scientific">Rhodococcus phage Trina</name>
    <dbReference type="NCBI Taxonomy" id="2027905"/>
    <lineage>
        <taxon>Viruses</taxon>
        <taxon>Duplodnaviria</taxon>
        <taxon>Heunggongvirae</taxon>
        <taxon>Uroviricota</taxon>
        <taxon>Caudoviricetes</taxon>
        <taxon>Trinavirus</taxon>
        <taxon>Trinavirus trina</taxon>
    </lineage>
</organism>